<gene>
    <name evidence="6" type="ORF">B4U80_13743</name>
</gene>
<comment type="caution">
    <text evidence="6">The sequence shown here is derived from an EMBL/GenBank/DDBJ whole genome shotgun (WGS) entry which is preliminary data.</text>
</comment>
<dbReference type="InterPro" id="IPR036186">
    <property type="entry name" value="Serpin_sf"/>
</dbReference>
<dbReference type="Gene3D" id="2.30.39.10">
    <property type="entry name" value="Alpha-1-antitrypsin, domain 1"/>
    <property type="match status" value="1"/>
</dbReference>
<dbReference type="OrthoDB" id="9518664at2759"/>
<dbReference type="PANTHER" id="PTHR11461:SF211">
    <property type="entry name" value="GH10112P-RELATED"/>
    <property type="match status" value="1"/>
</dbReference>
<name>A0A443SH70_9ACAR</name>
<reference evidence="6 7" key="1">
    <citation type="journal article" date="2018" name="Gigascience">
        <title>Genomes of trombidid mites reveal novel predicted allergens and laterally-transferred genes associated with secondary metabolism.</title>
        <authorList>
            <person name="Dong X."/>
            <person name="Chaisiri K."/>
            <person name="Xia D."/>
            <person name="Armstrong S.D."/>
            <person name="Fang Y."/>
            <person name="Donnelly M.J."/>
            <person name="Kadowaki T."/>
            <person name="McGarry J.W."/>
            <person name="Darby A.C."/>
            <person name="Makepeace B.L."/>
        </authorList>
    </citation>
    <scope>NUCLEOTIDE SEQUENCE [LARGE SCALE GENOMIC DNA]</scope>
    <source>
        <strain evidence="6">UoL-UT</strain>
    </source>
</reference>
<proteinExistence type="inferred from homology"/>
<evidence type="ECO:0000259" key="5">
    <source>
        <dbReference type="Pfam" id="PF00079"/>
    </source>
</evidence>
<keyword evidence="2" id="KW-0646">Protease inhibitor</keyword>
<dbReference type="Pfam" id="PF00079">
    <property type="entry name" value="Serpin"/>
    <property type="match status" value="1"/>
</dbReference>
<organism evidence="6 7">
    <name type="scientific">Leptotrombidium deliense</name>
    <dbReference type="NCBI Taxonomy" id="299467"/>
    <lineage>
        <taxon>Eukaryota</taxon>
        <taxon>Metazoa</taxon>
        <taxon>Ecdysozoa</taxon>
        <taxon>Arthropoda</taxon>
        <taxon>Chelicerata</taxon>
        <taxon>Arachnida</taxon>
        <taxon>Acari</taxon>
        <taxon>Acariformes</taxon>
        <taxon>Trombidiformes</taxon>
        <taxon>Prostigmata</taxon>
        <taxon>Anystina</taxon>
        <taxon>Parasitengona</taxon>
        <taxon>Trombiculoidea</taxon>
        <taxon>Trombiculidae</taxon>
        <taxon>Leptotrombidium</taxon>
    </lineage>
</organism>
<dbReference type="InterPro" id="IPR042178">
    <property type="entry name" value="Serpin_sf_1"/>
</dbReference>
<dbReference type="GO" id="GO:0004867">
    <property type="term" value="F:serine-type endopeptidase inhibitor activity"/>
    <property type="evidence" value="ECO:0007669"/>
    <property type="project" value="UniProtKB-KW"/>
</dbReference>
<evidence type="ECO:0000313" key="7">
    <source>
        <dbReference type="Proteomes" id="UP000288716"/>
    </source>
</evidence>
<evidence type="ECO:0000313" key="6">
    <source>
        <dbReference type="EMBL" id="RWS26870.1"/>
    </source>
</evidence>
<dbReference type="Gene3D" id="3.30.497.10">
    <property type="entry name" value="Antithrombin, subunit I, domain 2"/>
    <property type="match status" value="1"/>
</dbReference>
<dbReference type="Proteomes" id="UP000288716">
    <property type="component" value="Unassembled WGS sequence"/>
</dbReference>
<protein>
    <recommendedName>
        <fullName evidence="5">Serpin domain-containing protein</fullName>
    </recommendedName>
</protein>
<dbReference type="STRING" id="299467.A0A443SH70"/>
<evidence type="ECO:0000256" key="2">
    <source>
        <dbReference type="ARBA" id="ARBA00022690"/>
    </source>
</evidence>
<dbReference type="SUPFAM" id="SSF56574">
    <property type="entry name" value="Serpins"/>
    <property type="match status" value="1"/>
</dbReference>
<evidence type="ECO:0000256" key="4">
    <source>
        <dbReference type="ARBA" id="ARBA00023180"/>
    </source>
</evidence>
<dbReference type="AlphaFoldDB" id="A0A443SH70"/>
<dbReference type="InterPro" id="IPR000215">
    <property type="entry name" value="Serpin_fam"/>
</dbReference>
<keyword evidence="7" id="KW-1185">Reference proteome</keyword>
<accession>A0A443SH70</accession>
<dbReference type="PANTHER" id="PTHR11461">
    <property type="entry name" value="SERINE PROTEASE INHIBITOR, SERPIN"/>
    <property type="match status" value="1"/>
</dbReference>
<dbReference type="InterPro" id="IPR023796">
    <property type="entry name" value="Serpin_dom"/>
</dbReference>
<keyword evidence="4" id="KW-0325">Glycoprotein</keyword>
<dbReference type="GO" id="GO:0005615">
    <property type="term" value="C:extracellular space"/>
    <property type="evidence" value="ECO:0007669"/>
    <property type="project" value="InterPro"/>
</dbReference>
<keyword evidence="3" id="KW-0722">Serine protease inhibitor</keyword>
<sequence length="281" mass="32021">VYCALNNANCGARNETAKQLNRVLFRTNVKTDFETVKSRDKSDGGNDAHCVGGGEKIADNIAGEHEQNEKFENTETVRHVKSLNIQQIQENTKIEHFAKIDTTVESKLLSKDEATAPCNKDIATIAANDDVNDLDVEPNFDRFVNTSIEQLMENDLWCFRFGNKILITHTLDVNEKYRSIIHRYAKTAVEQIDFASQTDDIVNNLNAWVRRITNGMIEKVVDSIRGDTLFILLSAVYFKGKWKYPFKPERTTNAIFYNYGKDAVEVETMRKNDVSKSLVVR</sequence>
<dbReference type="VEuPathDB" id="VectorBase:LDEU005170"/>
<evidence type="ECO:0000256" key="3">
    <source>
        <dbReference type="ARBA" id="ARBA00022900"/>
    </source>
</evidence>
<comment type="similarity">
    <text evidence="1">Belongs to the serpin family.</text>
</comment>
<feature type="domain" description="Serpin" evidence="5">
    <location>
        <begin position="158"/>
        <end position="273"/>
    </location>
</feature>
<feature type="non-terminal residue" evidence="6">
    <location>
        <position position="1"/>
    </location>
</feature>
<dbReference type="EMBL" id="NCKV01002415">
    <property type="protein sequence ID" value="RWS26870.1"/>
    <property type="molecule type" value="Genomic_DNA"/>
</dbReference>
<evidence type="ECO:0000256" key="1">
    <source>
        <dbReference type="ARBA" id="ARBA00009500"/>
    </source>
</evidence>
<dbReference type="InterPro" id="IPR042185">
    <property type="entry name" value="Serpin_sf_2"/>
</dbReference>